<protein>
    <submittedName>
        <fullName evidence="5">Peptidase family M28</fullName>
    </submittedName>
</protein>
<keyword evidence="6" id="KW-1185">Reference proteome</keyword>
<feature type="signal peptide" evidence="3">
    <location>
        <begin position="1"/>
        <end position="22"/>
    </location>
</feature>
<dbReference type="AlphaFoldDB" id="A0A239HSA5"/>
<evidence type="ECO:0000313" key="5">
    <source>
        <dbReference type="EMBL" id="SNS84075.1"/>
    </source>
</evidence>
<feature type="chain" id="PRO_5012828239" evidence="3">
    <location>
        <begin position="23"/>
        <end position="334"/>
    </location>
</feature>
<dbReference type="Gene3D" id="3.40.630.10">
    <property type="entry name" value="Zn peptidases"/>
    <property type="match status" value="1"/>
</dbReference>
<sequence length="334" mass="36928">MRNKPGALALLLVALVTCYSCTSLQTREAKQAEEQLSGVAVPAFNADSAYAFVARQVAFGPRVPNTVAHKATGDWIASKLTSYGGKVQEQRFRMAAFDGTELNLRNIIASYNPAATHRVMLAAHWDTRPFADKDEVSPDVPIAGANDGGSGVGVLLEIARVLHEANPKPGIGIDLMFFDGEDYGQPANSELPYKEHTWALGSQHWSKNKHVPDYQAEYGILLDMVGAANARFAREGYSMQYARQVVNKVWKAGKEAGFADYFKRLRAPAITDDHYYVNKWGGIPMIDIVEYNTKARNGDSFGPYHHRHKDNMAIISRNTLKAVGQTVLQVLYHE</sequence>
<dbReference type="Pfam" id="PF04389">
    <property type="entry name" value="Peptidase_M28"/>
    <property type="match status" value="1"/>
</dbReference>
<organism evidence="5 6">
    <name type="scientific">Pontibacter ummariensis</name>
    <dbReference type="NCBI Taxonomy" id="1610492"/>
    <lineage>
        <taxon>Bacteria</taxon>
        <taxon>Pseudomonadati</taxon>
        <taxon>Bacteroidota</taxon>
        <taxon>Cytophagia</taxon>
        <taxon>Cytophagales</taxon>
        <taxon>Hymenobacteraceae</taxon>
        <taxon>Pontibacter</taxon>
    </lineage>
</organism>
<dbReference type="PANTHER" id="PTHR12283:SF6">
    <property type="entry name" value="GLUTAMINYL-PEPTIDE CYCLOTRANSFERASE-RELATED"/>
    <property type="match status" value="1"/>
</dbReference>
<dbReference type="PANTHER" id="PTHR12283">
    <property type="entry name" value="GLUTAMINYL-PEPTIDE CYCLOTRANSFERASE"/>
    <property type="match status" value="1"/>
</dbReference>
<dbReference type="Proteomes" id="UP000198432">
    <property type="component" value="Unassembled WGS sequence"/>
</dbReference>
<reference evidence="6" key="1">
    <citation type="submission" date="2017-06" db="EMBL/GenBank/DDBJ databases">
        <authorList>
            <person name="Varghese N."/>
            <person name="Submissions S."/>
        </authorList>
    </citation>
    <scope>NUCLEOTIDE SEQUENCE [LARGE SCALE GENOMIC DNA]</scope>
    <source>
        <strain evidence="6">NKM1</strain>
    </source>
</reference>
<dbReference type="RefSeq" id="WP_089320163.1">
    <property type="nucleotide sequence ID" value="NZ_FZOQ01000014.1"/>
</dbReference>
<name>A0A239HSA5_9BACT</name>
<evidence type="ECO:0000313" key="6">
    <source>
        <dbReference type="Proteomes" id="UP000198432"/>
    </source>
</evidence>
<evidence type="ECO:0000259" key="4">
    <source>
        <dbReference type="Pfam" id="PF04389"/>
    </source>
</evidence>
<gene>
    <name evidence="5" type="ORF">SAMN06296052_114137</name>
</gene>
<dbReference type="EMBL" id="FZOQ01000014">
    <property type="protein sequence ID" value="SNS84075.1"/>
    <property type="molecule type" value="Genomic_DNA"/>
</dbReference>
<keyword evidence="2" id="KW-0012">Acyltransferase</keyword>
<evidence type="ECO:0000256" key="3">
    <source>
        <dbReference type="SAM" id="SignalP"/>
    </source>
</evidence>
<evidence type="ECO:0000256" key="2">
    <source>
        <dbReference type="ARBA" id="ARBA00023315"/>
    </source>
</evidence>
<dbReference type="InterPro" id="IPR007484">
    <property type="entry name" value="Peptidase_M28"/>
</dbReference>
<keyword evidence="1" id="KW-0808">Transferase</keyword>
<dbReference type="GO" id="GO:0016603">
    <property type="term" value="F:glutaminyl-peptide cyclotransferase activity"/>
    <property type="evidence" value="ECO:0007669"/>
    <property type="project" value="TreeGrafter"/>
</dbReference>
<dbReference type="SUPFAM" id="SSF53187">
    <property type="entry name" value="Zn-dependent exopeptidases"/>
    <property type="match status" value="1"/>
</dbReference>
<feature type="domain" description="Peptidase M28" evidence="4">
    <location>
        <begin position="106"/>
        <end position="330"/>
    </location>
</feature>
<accession>A0A239HSA5</accession>
<dbReference type="GO" id="GO:0008270">
    <property type="term" value="F:zinc ion binding"/>
    <property type="evidence" value="ECO:0007669"/>
    <property type="project" value="TreeGrafter"/>
</dbReference>
<dbReference type="OrthoDB" id="9773494at2"/>
<dbReference type="InterPro" id="IPR040234">
    <property type="entry name" value="QC/QCL"/>
</dbReference>
<proteinExistence type="predicted"/>
<keyword evidence="3" id="KW-0732">Signal</keyword>
<evidence type="ECO:0000256" key="1">
    <source>
        <dbReference type="ARBA" id="ARBA00022679"/>
    </source>
</evidence>